<protein>
    <recommendedName>
        <fullName evidence="5">DUF1236 domain-containing protein</fullName>
    </recommendedName>
</protein>
<evidence type="ECO:0008006" key="5">
    <source>
        <dbReference type="Google" id="ProtNLM"/>
    </source>
</evidence>
<feature type="compositionally biased region" description="Basic and acidic residues" evidence="1">
    <location>
        <begin position="107"/>
        <end position="136"/>
    </location>
</feature>
<name>A0A1M5QUL0_9BRAD</name>
<accession>A0A1M5QUL0</accession>
<reference evidence="3 4" key="1">
    <citation type="submission" date="2016-11" db="EMBL/GenBank/DDBJ databases">
        <authorList>
            <person name="Jaros S."/>
            <person name="Januszkiewicz K."/>
            <person name="Wedrychowicz H."/>
        </authorList>
    </citation>
    <scope>NUCLEOTIDE SEQUENCE [LARGE SCALE GENOMIC DNA]</scope>
    <source>
        <strain evidence="3 4">GAS242</strain>
    </source>
</reference>
<feature type="chain" id="PRO_5012928924" description="DUF1236 domain-containing protein" evidence="2">
    <location>
        <begin position="24"/>
        <end position="243"/>
    </location>
</feature>
<evidence type="ECO:0000256" key="1">
    <source>
        <dbReference type="SAM" id="MobiDB-lite"/>
    </source>
</evidence>
<feature type="compositionally biased region" description="Low complexity" evidence="1">
    <location>
        <begin position="39"/>
        <end position="59"/>
    </location>
</feature>
<evidence type="ECO:0000313" key="3">
    <source>
        <dbReference type="EMBL" id="SHH17782.1"/>
    </source>
</evidence>
<proteinExistence type="predicted"/>
<dbReference type="EMBL" id="LT670818">
    <property type="protein sequence ID" value="SHH17782.1"/>
    <property type="molecule type" value="Genomic_DNA"/>
</dbReference>
<evidence type="ECO:0000313" key="4">
    <source>
        <dbReference type="Proteomes" id="UP000190675"/>
    </source>
</evidence>
<organism evidence="3 4">
    <name type="scientific">Bradyrhizobium erythrophlei</name>
    <dbReference type="NCBI Taxonomy" id="1437360"/>
    <lineage>
        <taxon>Bacteria</taxon>
        <taxon>Pseudomonadati</taxon>
        <taxon>Pseudomonadota</taxon>
        <taxon>Alphaproteobacteria</taxon>
        <taxon>Hyphomicrobiales</taxon>
        <taxon>Nitrobacteraceae</taxon>
        <taxon>Bradyrhizobium</taxon>
    </lineage>
</organism>
<gene>
    <name evidence="3" type="ORF">SAMN05444169_6165</name>
</gene>
<dbReference type="Gene3D" id="3.10.450.160">
    <property type="entry name" value="inner membrane protein cigr"/>
    <property type="match status" value="1"/>
</dbReference>
<evidence type="ECO:0000256" key="2">
    <source>
        <dbReference type="SAM" id="SignalP"/>
    </source>
</evidence>
<feature type="compositionally biased region" description="Basic and acidic residues" evidence="1">
    <location>
        <begin position="91"/>
        <end position="100"/>
    </location>
</feature>
<feature type="compositionally biased region" description="Polar residues" evidence="1">
    <location>
        <begin position="70"/>
        <end position="90"/>
    </location>
</feature>
<dbReference type="InterPro" id="IPR009642">
    <property type="entry name" value="DUF1236"/>
</dbReference>
<feature type="signal peptide" evidence="2">
    <location>
        <begin position="1"/>
        <end position="23"/>
    </location>
</feature>
<dbReference type="RefSeq" id="WP_079569153.1">
    <property type="nucleotide sequence ID" value="NZ_LT670818.1"/>
</dbReference>
<dbReference type="AlphaFoldDB" id="A0A1M5QUL0"/>
<dbReference type="OrthoDB" id="102964at2"/>
<dbReference type="Pfam" id="PF06823">
    <property type="entry name" value="DUF1236"/>
    <property type="match status" value="1"/>
</dbReference>
<feature type="region of interest" description="Disordered" evidence="1">
    <location>
        <begin position="26"/>
        <end position="163"/>
    </location>
</feature>
<sequence>MSNRFMISVAALALIAGTGFANAQGTGMNREGSSGGSTMQQSAPSSGPSSAGSSAGQMSHESTESKSPDATRSASGMKATQSEQKSPSGTKNDRAEDMQKSKSMSSDNDRAKDMKAEGREDRGGNMKAEGREDRNSRMNAETKGSETRSQTTTGQAGAGAKLSTEQRTKITTVIRDQHVAPVNNVNFSISIGGRVPRDVSFHPLPAEVVTVYPEWRGYEFFLVRDQIIVVNPRTLEIVAVLEA</sequence>
<keyword evidence="2" id="KW-0732">Signal</keyword>
<dbReference type="Proteomes" id="UP000190675">
    <property type="component" value="Chromosome I"/>
</dbReference>